<keyword evidence="4 6" id="KW-1133">Transmembrane helix</keyword>
<dbReference type="AlphaFoldDB" id="A0A1T4LV14"/>
<evidence type="ECO:0000259" key="7">
    <source>
        <dbReference type="Pfam" id="PF03600"/>
    </source>
</evidence>
<dbReference type="GO" id="GO:0016020">
    <property type="term" value="C:membrane"/>
    <property type="evidence" value="ECO:0007669"/>
    <property type="project" value="UniProtKB-SubCell"/>
</dbReference>
<evidence type="ECO:0000256" key="2">
    <source>
        <dbReference type="ARBA" id="ARBA00022448"/>
    </source>
</evidence>
<keyword evidence="2" id="KW-0813">Transport</keyword>
<feature type="transmembrane region" description="Helical" evidence="6">
    <location>
        <begin position="314"/>
        <end position="337"/>
    </location>
</feature>
<dbReference type="Pfam" id="PF03600">
    <property type="entry name" value="CitMHS"/>
    <property type="match status" value="1"/>
</dbReference>
<feature type="domain" description="Citrate transporter-like" evidence="7">
    <location>
        <begin position="15"/>
        <end position="306"/>
    </location>
</feature>
<feature type="transmembrane region" description="Helical" evidence="6">
    <location>
        <begin position="94"/>
        <end position="111"/>
    </location>
</feature>
<dbReference type="PANTHER" id="PTHR43568">
    <property type="entry name" value="P PROTEIN"/>
    <property type="match status" value="1"/>
</dbReference>
<evidence type="ECO:0000256" key="5">
    <source>
        <dbReference type="ARBA" id="ARBA00023136"/>
    </source>
</evidence>
<feature type="transmembrane region" description="Helical" evidence="6">
    <location>
        <begin position="158"/>
        <end position="182"/>
    </location>
</feature>
<dbReference type="InterPro" id="IPR004680">
    <property type="entry name" value="Cit_transptr-like_dom"/>
</dbReference>
<feature type="transmembrane region" description="Helical" evidence="6">
    <location>
        <begin position="203"/>
        <end position="220"/>
    </location>
</feature>
<organism evidence="8 9">
    <name type="scientific">Treponema porcinum</name>
    <dbReference type="NCBI Taxonomy" id="261392"/>
    <lineage>
        <taxon>Bacteria</taxon>
        <taxon>Pseudomonadati</taxon>
        <taxon>Spirochaetota</taxon>
        <taxon>Spirochaetia</taxon>
        <taxon>Spirochaetales</taxon>
        <taxon>Treponemataceae</taxon>
        <taxon>Treponema</taxon>
    </lineage>
</organism>
<name>A0A1T4LV14_TREPO</name>
<dbReference type="PANTHER" id="PTHR43568:SF1">
    <property type="entry name" value="P PROTEIN"/>
    <property type="match status" value="1"/>
</dbReference>
<feature type="transmembrane region" description="Helical" evidence="6">
    <location>
        <begin position="349"/>
        <end position="374"/>
    </location>
</feature>
<feature type="transmembrane region" description="Helical" evidence="6">
    <location>
        <begin position="118"/>
        <end position="138"/>
    </location>
</feature>
<sequence>MNIKAFVKKEIVFCVSVFLAVASSLITCPTARMMLSFCDWRVIVLLFSLMLVIQAFKSENVLDNAAVWILRLCPSVRSLYFSFTFLVFFSSMAVTNDVALLTFVPLSILVCKMADIPSVMLVILETVAANLGSCVTPMGNPQNLFLYSFYSIPVVDFFKTTLVIAIPSFILLFVSVILITAGEKNKPFFFSKNDFSFHPVRRVRTSVYSVVMLVILLSVFRIIDYRIGFIFTLISILLCNRHLLKKVDYCLLMTFCAFFVFTKNCTSVPGLSSTISSVLKSPGVVFGVSIAASQVISNVPAALLLSNFTEETHALLLGVNAGGLGTLIASLASVISYKLYNSENPNTSGIYLLKFTVVNIIFMILLIPLCLLFVNR</sequence>
<dbReference type="InterPro" id="IPR051475">
    <property type="entry name" value="Diverse_Ion_Transporter"/>
</dbReference>
<keyword evidence="5 6" id="KW-0472">Membrane</keyword>
<dbReference type="OrthoDB" id="3177666at2"/>
<feature type="transmembrane region" description="Helical" evidence="6">
    <location>
        <begin position="284"/>
        <end position="305"/>
    </location>
</feature>
<evidence type="ECO:0000256" key="3">
    <source>
        <dbReference type="ARBA" id="ARBA00022692"/>
    </source>
</evidence>
<keyword evidence="9" id="KW-1185">Reference proteome</keyword>
<evidence type="ECO:0000313" key="9">
    <source>
        <dbReference type="Proteomes" id="UP000190423"/>
    </source>
</evidence>
<feature type="transmembrane region" description="Helical" evidence="6">
    <location>
        <begin position="226"/>
        <end position="244"/>
    </location>
</feature>
<feature type="transmembrane region" description="Helical" evidence="6">
    <location>
        <begin position="251"/>
        <end position="272"/>
    </location>
</feature>
<protein>
    <submittedName>
        <fullName evidence="8">Na+/H+ antiporter NhaD</fullName>
    </submittedName>
</protein>
<gene>
    <name evidence="8" type="ORF">SAMN02745149_01726</name>
</gene>
<dbReference type="GeneID" id="78317007"/>
<evidence type="ECO:0000313" key="8">
    <source>
        <dbReference type="EMBL" id="SJZ58532.1"/>
    </source>
</evidence>
<dbReference type="GO" id="GO:0055085">
    <property type="term" value="P:transmembrane transport"/>
    <property type="evidence" value="ECO:0007669"/>
    <property type="project" value="InterPro"/>
</dbReference>
<dbReference type="Proteomes" id="UP000190423">
    <property type="component" value="Unassembled WGS sequence"/>
</dbReference>
<proteinExistence type="predicted"/>
<accession>A0A1T4LV14</accession>
<evidence type="ECO:0000256" key="6">
    <source>
        <dbReference type="SAM" id="Phobius"/>
    </source>
</evidence>
<keyword evidence="3 6" id="KW-0812">Transmembrane</keyword>
<evidence type="ECO:0000256" key="1">
    <source>
        <dbReference type="ARBA" id="ARBA00004141"/>
    </source>
</evidence>
<dbReference type="EMBL" id="FUWG01000013">
    <property type="protein sequence ID" value="SJZ58532.1"/>
    <property type="molecule type" value="Genomic_DNA"/>
</dbReference>
<dbReference type="STRING" id="261392.SAMN02745149_01726"/>
<reference evidence="8 9" key="1">
    <citation type="submission" date="2017-02" db="EMBL/GenBank/DDBJ databases">
        <authorList>
            <person name="Peterson S.W."/>
        </authorList>
    </citation>
    <scope>NUCLEOTIDE SEQUENCE [LARGE SCALE GENOMIC DNA]</scope>
    <source>
        <strain evidence="8 9">ATCC BAA-908</strain>
    </source>
</reference>
<dbReference type="RefSeq" id="WP_078933630.1">
    <property type="nucleotide sequence ID" value="NZ_FUWG01000013.1"/>
</dbReference>
<evidence type="ECO:0000256" key="4">
    <source>
        <dbReference type="ARBA" id="ARBA00022989"/>
    </source>
</evidence>
<comment type="subcellular location">
    <subcellularLocation>
        <location evidence="1">Membrane</location>
        <topology evidence="1">Multi-pass membrane protein</topology>
    </subcellularLocation>
</comment>